<dbReference type="AlphaFoldDB" id="A0A1M5YEM3"/>
<gene>
    <name evidence="2" type="ORF">SAMN02745823_02437</name>
</gene>
<dbReference type="Pfam" id="PF07693">
    <property type="entry name" value="KAP_NTPase"/>
    <property type="match status" value="1"/>
</dbReference>
<dbReference type="EMBL" id="FQXV01000008">
    <property type="protein sequence ID" value="SHI10354.1"/>
    <property type="molecule type" value="Genomic_DNA"/>
</dbReference>
<keyword evidence="3" id="KW-1185">Reference proteome</keyword>
<dbReference type="RefSeq" id="WP_073079347.1">
    <property type="nucleotide sequence ID" value="NZ_FQXV01000008.1"/>
</dbReference>
<feature type="domain" description="KAP NTPase" evidence="1">
    <location>
        <begin position="7"/>
        <end position="80"/>
    </location>
</feature>
<reference evidence="2 3" key="1">
    <citation type="submission" date="2016-11" db="EMBL/GenBank/DDBJ databases">
        <authorList>
            <person name="Jaros S."/>
            <person name="Januszkiewicz K."/>
            <person name="Wedrychowicz H."/>
        </authorList>
    </citation>
    <scope>NUCLEOTIDE SEQUENCE [LARGE SCALE GENOMIC DNA]</scope>
    <source>
        <strain evidence="2 3">DSM 10068</strain>
    </source>
</reference>
<accession>A0A1M5YEM3</accession>
<evidence type="ECO:0000313" key="3">
    <source>
        <dbReference type="Proteomes" id="UP000183995"/>
    </source>
</evidence>
<evidence type="ECO:0000259" key="1">
    <source>
        <dbReference type="Pfam" id="PF07693"/>
    </source>
</evidence>
<organism evidence="2 3">
    <name type="scientific">Sporobacter termitidis DSM 10068</name>
    <dbReference type="NCBI Taxonomy" id="1123282"/>
    <lineage>
        <taxon>Bacteria</taxon>
        <taxon>Bacillati</taxon>
        <taxon>Bacillota</taxon>
        <taxon>Clostridia</taxon>
        <taxon>Eubacteriales</taxon>
        <taxon>Oscillospiraceae</taxon>
        <taxon>Sporobacter</taxon>
    </lineage>
</organism>
<protein>
    <submittedName>
        <fullName evidence="2">KAP family P-loop domain-containing protein</fullName>
    </submittedName>
</protein>
<dbReference type="OrthoDB" id="88903at2"/>
<dbReference type="InterPro" id="IPR011646">
    <property type="entry name" value="KAP_P-loop"/>
</dbReference>
<name>A0A1M5YEM3_9FIRM</name>
<dbReference type="Proteomes" id="UP000183995">
    <property type="component" value="Unassembled WGS sequence"/>
</dbReference>
<sequence>MSYLSNDDIIKLVSEYLKESFYSYAIMLDGSWGSGKTYFIKNILIPKLKGDIKQHSIYISLYGIRKTEDISNAVFTAIAEDRIGKGKKLIPLISNSVRVLAEVVGNKIGSDTAGDTDLQKVFSPFIDFTSYFYIFDDLERCSMPINDVMGYINHFVEQNDSKVIIVANQVEIGSLDKQNNLELKYFFASQAGISWPTENNNQAIWGSNTISEKNHVVDLEEIKKRINYVFDENILYMQIKEKLIGKTIYYQPDLSIIVPMLFSKCLEIETRELDLWSSLVCDIFTEEKHFNIRTLQFSLLFFAKVTAAITPMEKNNEILKDILFAIVRVAIGHKKGNPPYVWSDNSEYGVISLKNDILSIHGYFQSFKFIHDYIYYSDYNAEHIVTVISSYSRSKESYADPTNKLKLFWQMEDDAIENEISIMFKNLEERKYKGESYRWVISLIFMLKGIDIEPIPVTKFIDMIKSNILEGESLSTMQQPAINQNSPCFLDYKECMENLVVFENEVEKTKTSDNINTIFEMASGWGEGFYDYYNRNESKILKAKEFFKHVDVERCVQRIIDSPVKELSDFLRGIGSIYNFSNLKDYFEADGENFNKLKHTLQSSKIKGKTKQYNISILNSHIDEILKRLMYNPI</sequence>
<evidence type="ECO:0000313" key="2">
    <source>
        <dbReference type="EMBL" id="SHI10354.1"/>
    </source>
</evidence>
<proteinExistence type="predicted"/>
<dbReference type="SUPFAM" id="SSF52540">
    <property type="entry name" value="P-loop containing nucleoside triphosphate hydrolases"/>
    <property type="match status" value="1"/>
</dbReference>
<dbReference type="STRING" id="1123282.SAMN02745823_02437"/>
<dbReference type="InterPro" id="IPR027417">
    <property type="entry name" value="P-loop_NTPase"/>
</dbReference>